<comment type="catalytic activity">
    <reaction evidence="9">
        <text>L-seryl-[protein] + ATP = O-phospho-L-seryl-[protein] + ADP + H(+)</text>
        <dbReference type="Rhea" id="RHEA:17989"/>
        <dbReference type="Rhea" id="RHEA-COMP:9863"/>
        <dbReference type="Rhea" id="RHEA-COMP:11604"/>
        <dbReference type="ChEBI" id="CHEBI:15378"/>
        <dbReference type="ChEBI" id="CHEBI:29999"/>
        <dbReference type="ChEBI" id="CHEBI:30616"/>
        <dbReference type="ChEBI" id="CHEBI:83421"/>
        <dbReference type="ChEBI" id="CHEBI:456216"/>
        <dbReference type="EC" id="2.7.11.1"/>
    </reaction>
</comment>
<evidence type="ECO:0000256" key="8">
    <source>
        <dbReference type="ARBA" id="ARBA00047899"/>
    </source>
</evidence>
<dbReference type="Pfam" id="PF00069">
    <property type="entry name" value="Pkinase"/>
    <property type="match status" value="1"/>
</dbReference>
<evidence type="ECO:0000256" key="7">
    <source>
        <dbReference type="ARBA" id="ARBA00022840"/>
    </source>
</evidence>
<keyword evidence="7 10" id="KW-0067">ATP-binding</keyword>
<dbReference type="GO" id="GO:0005524">
    <property type="term" value="F:ATP binding"/>
    <property type="evidence" value="ECO:0007669"/>
    <property type="project" value="UniProtKB-UniRule"/>
</dbReference>
<evidence type="ECO:0000256" key="11">
    <source>
        <dbReference type="SAM" id="MobiDB-lite"/>
    </source>
</evidence>
<feature type="compositionally biased region" description="Polar residues" evidence="11">
    <location>
        <begin position="222"/>
        <end position="232"/>
    </location>
</feature>
<sequence length="513" mass="57855">MTADVDNLTRHLINTIHVCVFSLQVFTLLKNSLTLLKNALETRALLRSILERSCIPMTSQSLITARSQTVFTVSDGENLSEFAECQRKSTYESLQTQTHSVQTKVKSTLSVTMRPASESVSNETEAAAWLDNISFCSGFCEWIDEELIDSLPADSQPPVESKRASEAVSAQPCAEKSPTEIPPRGNRRSRIHAFFKRAWKAVKKPFLRCRRTRVESVPGPSELQNVPDTEPTSAPDLPDWRPTTKSLHKLYTLQDLIGTGSYGQVFKAVRKSDGREVAIKRTQKWSNYCSLQIPGCSRRLATEVGLMLMLRRPPVCPYIIEMYEWFDQPLVFSLVLEFPQPCVSLREFITDSSGLSDAVARGFMRQLVLAVQHCINHGVFHNDVHADNVLVNTDTLELKLIDFGSGHLLDSAGYDSLKYIGAFLFCPPEVFSKPKYYAVPTNVWALGVTLFMMVNTKLPFCNVKQILDACPYTWKADVSSACSDLIYQCLERRPAKRPTLEQILQHQWFESQL</sequence>
<evidence type="ECO:0000256" key="10">
    <source>
        <dbReference type="PROSITE-ProRule" id="PRU10141"/>
    </source>
</evidence>
<dbReference type="PROSITE" id="PS00107">
    <property type="entry name" value="PROTEIN_KINASE_ATP"/>
    <property type="match status" value="1"/>
</dbReference>
<evidence type="ECO:0000256" key="4">
    <source>
        <dbReference type="ARBA" id="ARBA00022679"/>
    </source>
</evidence>
<keyword evidence="3" id="KW-0723">Serine/threonine-protein kinase</keyword>
<dbReference type="PROSITE" id="PS50011">
    <property type="entry name" value="PROTEIN_KINASE_DOM"/>
    <property type="match status" value="1"/>
</dbReference>
<feature type="domain" description="Protein kinase" evidence="12">
    <location>
        <begin position="251"/>
        <end position="509"/>
    </location>
</feature>
<dbReference type="Gene3D" id="3.30.200.20">
    <property type="entry name" value="Phosphorylase Kinase, domain 1"/>
    <property type="match status" value="1"/>
</dbReference>
<dbReference type="InterPro" id="IPR051138">
    <property type="entry name" value="PIM_Ser/Thr_kinase"/>
</dbReference>
<dbReference type="EC" id="2.7.11.1" evidence="2"/>
<evidence type="ECO:0000259" key="12">
    <source>
        <dbReference type="PROSITE" id="PS50011"/>
    </source>
</evidence>
<dbReference type="Proteomes" id="UP001108240">
    <property type="component" value="Unplaced"/>
</dbReference>
<dbReference type="AlphaFoldDB" id="A0A9J7Z5J8"/>
<dbReference type="InterPro" id="IPR011009">
    <property type="entry name" value="Kinase-like_dom_sf"/>
</dbReference>
<feature type="region of interest" description="Disordered" evidence="11">
    <location>
        <begin position="151"/>
        <end position="187"/>
    </location>
</feature>
<dbReference type="GO" id="GO:0007346">
    <property type="term" value="P:regulation of mitotic cell cycle"/>
    <property type="evidence" value="ECO:0007669"/>
    <property type="project" value="TreeGrafter"/>
</dbReference>
<dbReference type="GeneTree" id="ENSGT00950000182996"/>
<evidence type="ECO:0000256" key="9">
    <source>
        <dbReference type="ARBA" id="ARBA00048679"/>
    </source>
</evidence>
<dbReference type="GO" id="GO:0004674">
    <property type="term" value="F:protein serine/threonine kinase activity"/>
    <property type="evidence" value="ECO:0007669"/>
    <property type="project" value="UniProtKB-KW"/>
</dbReference>
<evidence type="ECO:0000313" key="13">
    <source>
        <dbReference type="Ensembl" id="ENSCCRP00000126233.1"/>
    </source>
</evidence>
<dbReference type="Ensembl" id="ENSCCRT00000174686.1">
    <property type="protein sequence ID" value="ENSCCRP00000126233.1"/>
    <property type="gene ID" value="ENSCCRG00000069525.1"/>
</dbReference>
<dbReference type="Ensembl" id="ENSCCRT00000115274.1">
    <property type="protein sequence ID" value="ENSCCRP00000130677.1"/>
    <property type="gene ID" value="ENSCCRG00000069525.1"/>
</dbReference>
<dbReference type="GO" id="GO:0005737">
    <property type="term" value="C:cytoplasm"/>
    <property type="evidence" value="ECO:0007669"/>
    <property type="project" value="TreeGrafter"/>
</dbReference>
<dbReference type="PANTHER" id="PTHR22984">
    <property type="entry name" value="SERINE/THREONINE-PROTEIN KINASE PIM"/>
    <property type="match status" value="1"/>
</dbReference>
<keyword evidence="6" id="KW-0418">Kinase</keyword>
<dbReference type="Gene3D" id="1.10.510.10">
    <property type="entry name" value="Transferase(Phosphotransferase) domain 1"/>
    <property type="match status" value="1"/>
</dbReference>
<evidence type="ECO:0000313" key="14">
    <source>
        <dbReference type="Proteomes" id="UP001108240"/>
    </source>
</evidence>
<protein>
    <recommendedName>
        <fullName evidence="2">non-specific serine/threonine protein kinase</fullName>
        <ecNumber evidence="2">2.7.11.1</ecNumber>
    </recommendedName>
</protein>
<name>A0A9J7Z5J8_CYPCA</name>
<dbReference type="PANTHER" id="PTHR22984:SF11">
    <property type="entry name" value="AURORA KINASE-RELATED"/>
    <property type="match status" value="1"/>
</dbReference>
<reference evidence="13" key="1">
    <citation type="submission" date="2025-05" db="UniProtKB">
        <authorList>
            <consortium name="Ensembl"/>
        </authorList>
    </citation>
    <scope>IDENTIFICATION</scope>
</reference>
<keyword evidence="4" id="KW-0808">Transferase</keyword>
<evidence type="ECO:0000256" key="6">
    <source>
        <dbReference type="ARBA" id="ARBA00022777"/>
    </source>
</evidence>
<evidence type="ECO:0000256" key="5">
    <source>
        <dbReference type="ARBA" id="ARBA00022741"/>
    </source>
</evidence>
<dbReference type="GO" id="GO:0043066">
    <property type="term" value="P:negative regulation of apoptotic process"/>
    <property type="evidence" value="ECO:0007669"/>
    <property type="project" value="TreeGrafter"/>
</dbReference>
<feature type="binding site" evidence="10">
    <location>
        <position position="280"/>
    </location>
    <ligand>
        <name>ATP</name>
        <dbReference type="ChEBI" id="CHEBI:30616"/>
    </ligand>
</feature>
<feature type="region of interest" description="Disordered" evidence="11">
    <location>
        <begin position="217"/>
        <end position="239"/>
    </location>
</feature>
<evidence type="ECO:0000256" key="2">
    <source>
        <dbReference type="ARBA" id="ARBA00012513"/>
    </source>
</evidence>
<organism evidence="13 14">
    <name type="scientific">Cyprinus carpio carpio</name>
    <dbReference type="NCBI Taxonomy" id="630221"/>
    <lineage>
        <taxon>Eukaryota</taxon>
        <taxon>Metazoa</taxon>
        <taxon>Chordata</taxon>
        <taxon>Craniata</taxon>
        <taxon>Vertebrata</taxon>
        <taxon>Euteleostomi</taxon>
        <taxon>Actinopterygii</taxon>
        <taxon>Neopterygii</taxon>
        <taxon>Teleostei</taxon>
        <taxon>Ostariophysi</taxon>
        <taxon>Cypriniformes</taxon>
        <taxon>Cyprinidae</taxon>
        <taxon>Cyprininae</taxon>
        <taxon>Cyprinus</taxon>
    </lineage>
</organism>
<keyword evidence="14" id="KW-1185">Reference proteome</keyword>
<evidence type="ECO:0000256" key="1">
    <source>
        <dbReference type="ARBA" id="ARBA00005505"/>
    </source>
</evidence>
<keyword evidence="5 10" id="KW-0547">Nucleotide-binding</keyword>
<proteinExistence type="inferred from homology"/>
<dbReference type="SUPFAM" id="SSF56112">
    <property type="entry name" value="Protein kinase-like (PK-like)"/>
    <property type="match status" value="1"/>
</dbReference>
<evidence type="ECO:0000256" key="3">
    <source>
        <dbReference type="ARBA" id="ARBA00022527"/>
    </source>
</evidence>
<comment type="catalytic activity">
    <reaction evidence="8">
        <text>L-threonyl-[protein] + ATP = O-phospho-L-threonyl-[protein] + ADP + H(+)</text>
        <dbReference type="Rhea" id="RHEA:46608"/>
        <dbReference type="Rhea" id="RHEA-COMP:11060"/>
        <dbReference type="Rhea" id="RHEA-COMP:11605"/>
        <dbReference type="ChEBI" id="CHEBI:15378"/>
        <dbReference type="ChEBI" id="CHEBI:30013"/>
        <dbReference type="ChEBI" id="CHEBI:30616"/>
        <dbReference type="ChEBI" id="CHEBI:61977"/>
        <dbReference type="ChEBI" id="CHEBI:456216"/>
        <dbReference type="EC" id="2.7.11.1"/>
    </reaction>
</comment>
<dbReference type="InterPro" id="IPR017441">
    <property type="entry name" value="Protein_kinase_ATP_BS"/>
</dbReference>
<dbReference type="InterPro" id="IPR000719">
    <property type="entry name" value="Prot_kinase_dom"/>
</dbReference>
<accession>A0A9J7Z5J8</accession>
<comment type="similarity">
    <text evidence="1">Belongs to the protein kinase superfamily. CAMK Ser/Thr protein kinase family. PIM subfamily.</text>
</comment>